<proteinExistence type="inferred from homology"/>
<dbReference type="PANTHER" id="PTHR11502">
    <property type="entry name" value="40S RIBOSOMAL PROTEIN S6"/>
    <property type="match status" value="1"/>
</dbReference>
<feature type="coiled-coil region" evidence="6">
    <location>
        <begin position="90"/>
        <end position="117"/>
    </location>
</feature>
<sequence length="123" mass="14292">MKLHISLPAASYQTFVEVDGGCRFCTFYENHIATDWDPKELSEYENFSISLKKMMSTKAPKIWCLVTPHDLQHKCQPIVCSEEKCTKKNKEEAAEYAKHLAKTMKDAEEKCQEQIAMIHRECF</sequence>
<name>A0A1A6G2L8_NEOLE</name>
<evidence type="ECO:0000256" key="2">
    <source>
        <dbReference type="ARBA" id="ARBA00022980"/>
    </source>
</evidence>
<dbReference type="GO" id="GO:0003735">
    <property type="term" value="F:structural constituent of ribosome"/>
    <property type="evidence" value="ECO:0007669"/>
    <property type="project" value="InterPro"/>
</dbReference>
<dbReference type="Proteomes" id="UP000092124">
    <property type="component" value="Unassembled WGS sequence"/>
</dbReference>
<accession>A0A1A6G2L8</accession>
<evidence type="ECO:0000256" key="1">
    <source>
        <dbReference type="ARBA" id="ARBA00009312"/>
    </source>
</evidence>
<dbReference type="STRING" id="56216.A0A1A6G2L8"/>
<protein>
    <recommendedName>
        <fullName evidence="4">Small ribosomal subunit protein eS6</fullName>
    </recommendedName>
    <alternativeName>
        <fullName evidence="5">40S ribosomal protein S6</fullName>
    </alternativeName>
</protein>
<comment type="caution">
    <text evidence="7">The sequence shown here is derived from an EMBL/GenBank/DDBJ whole genome shotgun (WGS) entry which is preliminary data.</text>
</comment>
<dbReference type="AlphaFoldDB" id="A0A1A6G2L8"/>
<keyword evidence="8" id="KW-1185">Reference proteome</keyword>
<dbReference type="Gene3D" id="1.20.5.2650">
    <property type="match status" value="1"/>
</dbReference>
<evidence type="ECO:0000256" key="3">
    <source>
        <dbReference type="ARBA" id="ARBA00023274"/>
    </source>
</evidence>
<evidence type="ECO:0000256" key="6">
    <source>
        <dbReference type="SAM" id="Coils"/>
    </source>
</evidence>
<keyword evidence="6" id="KW-0175">Coiled coil</keyword>
<comment type="similarity">
    <text evidence="1">Belongs to the eukaryotic ribosomal protein eS6 family.</text>
</comment>
<dbReference type="GO" id="GO:1990904">
    <property type="term" value="C:ribonucleoprotein complex"/>
    <property type="evidence" value="ECO:0007669"/>
    <property type="project" value="UniProtKB-KW"/>
</dbReference>
<keyword evidence="2" id="KW-0689">Ribosomal protein</keyword>
<dbReference type="GO" id="GO:0006412">
    <property type="term" value="P:translation"/>
    <property type="evidence" value="ECO:0007669"/>
    <property type="project" value="InterPro"/>
</dbReference>
<reference evidence="7 8" key="1">
    <citation type="submission" date="2016-06" db="EMBL/GenBank/DDBJ databases">
        <title>The Draft Genome Sequence and Annotation of the Desert Woodrat Neotoma lepida.</title>
        <authorList>
            <person name="Campbell M."/>
            <person name="Oakeson K.F."/>
            <person name="Yandell M."/>
            <person name="Halpert J.R."/>
            <person name="Dearing D."/>
        </authorList>
    </citation>
    <scope>NUCLEOTIDE SEQUENCE [LARGE SCALE GENOMIC DNA]</scope>
    <source>
        <strain evidence="7">417</strain>
        <tissue evidence="7">Liver</tissue>
    </source>
</reference>
<dbReference type="InterPro" id="IPR001377">
    <property type="entry name" value="Ribosomal_eS6"/>
</dbReference>
<evidence type="ECO:0000313" key="8">
    <source>
        <dbReference type="Proteomes" id="UP000092124"/>
    </source>
</evidence>
<gene>
    <name evidence="7" type="ORF">A6R68_08785</name>
</gene>
<keyword evidence="3" id="KW-0687">Ribonucleoprotein</keyword>
<feature type="non-terminal residue" evidence="7">
    <location>
        <position position="123"/>
    </location>
</feature>
<evidence type="ECO:0000313" key="7">
    <source>
        <dbReference type="EMBL" id="OBS60089.1"/>
    </source>
</evidence>
<organism evidence="7 8">
    <name type="scientific">Neotoma lepida</name>
    <name type="common">Desert woodrat</name>
    <dbReference type="NCBI Taxonomy" id="56216"/>
    <lineage>
        <taxon>Eukaryota</taxon>
        <taxon>Metazoa</taxon>
        <taxon>Chordata</taxon>
        <taxon>Craniata</taxon>
        <taxon>Vertebrata</taxon>
        <taxon>Euteleostomi</taxon>
        <taxon>Mammalia</taxon>
        <taxon>Eutheria</taxon>
        <taxon>Euarchontoglires</taxon>
        <taxon>Glires</taxon>
        <taxon>Rodentia</taxon>
        <taxon>Myomorpha</taxon>
        <taxon>Muroidea</taxon>
        <taxon>Cricetidae</taxon>
        <taxon>Neotominae</taxon>
        <taxon>Neotoma</taxon>
    </lineage>
</organism>
<evidence type="ECO:0000256" key="4">
    <source>
        <dbReference type="ARBA" id="ARBA00035278"/>
    </source>
</evidence>
<dbReference type="GO" id="GO:0005840">
    <property type="term" value="C:ribosome"/>
    <property type="evidence" value="ECO:0007669"/>
    <property type="project" value="UniProtKB-KW"/>
</dbReference>
<dbReference type="EMBL" id="LZPO01107918">
    <property type="protein sequence ID" value="OBS60089.1"/>
    <property type="molecule type" value="Genomic_DNA"/>
</dbReference>
<evidence type="ECO:0000256" key="5">
    <source>
        <dbReference type="ARBA" id="ARBA00035403"/>
    </source>
</evidence>